<evidence type="ECO:0000313" key="3">
    <source>
        <dbReference type="Proteomes" id="UP000601768"/>
    </source>
</evidence>
<evidence type="ECO:0000256" key="1">
    <source>
        <dbReference type="SAM" id="SignalP"/>
    </source>
</evidence>
<gene>
    <name evidence="2" type="ORF">H8B19_11540</name>
</gene>
<dbReference type="AlphaFoldDB" id="A0A8J6IS80"/>
<organism evidence="2 3">
    <name type="scientific">Neptunicella marina</name>
    <dbReference type="NCBI Taxonomy" id="2125989"/>
    <lineage>
        <taxon>Bacteria</taxon>
        <taxon>Pseudomonadati</taxon>
        <taxon>Pseudomonadota</taxon>
        <taxon>Gammaproteobacteria</taxon>
        <taxon>Alteromonadales</taxon>
        <taxon>Alteromonadaceae</taxon>
        <taxon>Neptunicella</taxon>
    </lineage>
</organism>
<keyword evidence="3" id="KW-1185">Reference proteome</keyword>
<dbReference type="NCBIfam" id="TIGR03501">
    <property type="entry name" value="GlyGly_CTERM"/>
    <property type="match status" value="1"/>
</dbReference>
<accession>A0A8J6IS80</accession>
<reference evidence="2" key="1">
    <citation type="journal article" date="2018" name="Int. J. Syst. Evol. Microbiol.">
        <title>Neptunicella marina gen. nov., sp. nov., isolated from surface seawater.</title>
        <authorList>
            <person name="Liu X."/>
            <person name="Lai Q."/>
            <person name="Du Y."/>
            <person name="Zhang X."/>
            <person name="Liu Z."/>
            <person name="Sun F."/>
            <person name="Shao Z."/>
        </authorList>
    </citation>
    <scope>NUCLEOTIDE SEQUENCE</scope>
    <source>
        <strain evidence="2">S27-2</strain>
    </source>
</reference>
<dbReference type="EMBL" id="JACNEP010000008">
    <property type="protein sequence ID" value="MBC3766510.1"/>
    <property type="molecule type" value="Genomic_DNA"/>
</dbReference>
<proteinExistence type="predicted"/>
<dbReference type="RefSeq" id="WP_186507040.1">
    <property type="nucleotide sequence ID" value="NZ_JACNEP010000008.1"/>
</dbReference>
<feature type="signal peptide" evidence="1">
    <location>
        <begin position="1"/>
        <end position="21"/>
    </location>
</feature>
<keyword evidence="1" id="KW-0732">Signal</keyword>
<feature type="chain" id="PRO_5035270383" evidence="1">
    <location>
        <begin position="22"/>
        <end position="238"/>
    </location>
</feature>
<dbReference type="Proteomes" id="UP000601768">
    <property type="component" value="Unassembled WGS sequence"/>
</dbReference>
<protein>
    <submittedName>
        <fullName evidence="2">Choice-of-anchor H family protein</fullName>
    </submittedName>
</protein>
<name>A0A8J6IS80_9ALTE</name>
<sequence>MNRIALAFLIGCSVASYSVSADEHNWKARSTEGQYSKRSEITEKSSKGVKAFSSASSATRQHAAAKVLSSRTVVDDPDFWIYDAWITLDVDTDGDGYYSGFSVEFDADTIYSHADVYARLYLSRGDEDFYEYHTTADFPIDGEDSTDSFVVETDLVDGFPTGDYELLIELYDATTNQLVASLDGYDDDDLYLIPLESDNHEYREPVVVVTEHGGSFGWWSVLGLIGIWATRKSFGVVK</sequence>
<comment type="caution">
    <text evidence="2">The sequence shown here is derived from an EMBL/GenBank/DDBJ whole genome shotgun (WGS) entry which is preliminary data.</text>
</comment>
<reference evidence="2" key="2">
    <citation type="submission" date="2020-08" db="EMBL/GenBank/DDBJ databases">
        <authorList>
            <person name="Lai Q."/>
        </authorList>
    </citation>
    <scope>NUCLEOTIDE SEQUENCE</scope>
    <source>
        <strain evidence="2">S27-2</strain>
    </source>
</reference>
<evidence type="ECO:0000313" key="2">
    <source>
        <dbReference type="EMBL" id="MBC3766510.1"/>
    </source>
</evidence>
<dbReference type="InterPro" id="IPR020008">
    <property type="entry name" value="GlyGly_CTERM"/>
</dbReference>
<dbReference type="NCBIfam" id="NF038116">
    <property type="entry name" value="Sden1266_dom"/>
    <property type="match status" value="1"/>
</dbReference>